<comment type="similarity">
    <text evidence="1">Belongs to the HpcH/HpaI aldolase family.</text>
</comment>
<dbReference type="InterPro" id="IPR040442">
    <property type="entry name" value="Pyrv_kinase-like_dom_sf"/>
</dbReference>
<dbReference type="Gene3D" id="3.20.20.60">
    <property type="entry name" value="Phosphoenolpyruvate-binding domains"/>
    <property type="match status" value="1"/>
</dbReference>
<dbReference type="GO" id="GO:0016832">
    <property type="term" value="F:aldehyde-lyase activity"/>
    <property type="evidence" value="ECO:0007669"/>
    <property type="project" value="TreeGrafter"/>
</dbReference>
<dbReference type="InterPro" id="IPR050251">
    <property type="entry name" value="HpcH-HpaI_aldolase"/>
</dbReference>
<feature type="compositionally biased region" description="Basic residues" evidence="4">
    <location>
        <begin position="29"/>
        <end position="48"/>
    </location>
</feature>
<evidence type="ECO:0000259" key="5">
    <source>
        <dbReference type="Pfam" id="PF03328"/>
    </source>
</evidence>
<keyword evidence="2" id="KW-0479">Metal-binding</keyword>
<dbReference type="PANTHER" id="PTHR30502:SF0">
    <property type="entry name" value="PHOSPHOENOLPYRUVATE CARBOXYLASE FAMILY PROTEIN"/>
    <property type="match status" value="1"/>
</dbReference>
<evidence type="ECO:0000256" key="4">
    <source>
        <dbReference type="SAM" id="MobiDB-lite"/>
    </source>
</evidence>
<feature type="domain" description="HpcH/HpaI aldolase/citrate lyase" evidence="5">
    <location>
        <begin position="78"/>
        <end position="300"/>
    </location>
</feature>
<name>A0A6H9UUE1_9ACTN</name>
<dbReference type="AlphaFoldDB" id="A0A6H9UUE1"/>
<keyword evidence="7" id="KW-1185">Reference proteome</keyword>
<protein>
    <submittedName>
        <fullName evidence="6">2,4-dihydroxyhept-2-ene-1,7-dioic acid aldolase</fullName>
    </submittedName>
</protein>
<dbReference type="GO" id="GO:0046872">
    <property type="term" value="F:metal ion binding"/>
    <property type="evidence" value="ECO:0007669"/>
    <property type="project" value="UniProtKB-KW"/>
</dbReference>
<dbReference type="PANTHER" id="PTHR30502">
    <property type="entry name" value="2-KETO-3-DEOXY-L-RHAMNONATE ALDOLASE"/>
    <property type="match status" value="1"/>
</dbReference>
<keyword evidence="3" id="KW-0456">Lyase</keyword>
<dbReference type="Proteomes" id="UP000442707">
    <property type="component" value="Unassembled WGS sequence"/>
</dbReference>
<dbReference type="GO" id="GO:0005737">
    <property type="term" value="C:cytoplasm"/>
    <property type="evidence" value="ECO:0007669"/>
    <property type="project" value="TreeGrafter"/>
</dbReference>
<dbReference type="EMBL" id="VZRB01000024">
    <property type="protein sequence ID" value="KAB1142534.1"/>
    <property type="molecule type" value="Genomic_DNA"/>
</dbReference>
<dbReference type="InterPro" id="IPR015813">
    <property type="entry name" value="Pyrv/PenolPyrv_kinase-like_dom"/>
</dbReference>
<dbReference type="Pfam" id="PF03328">
    <property type="entry name" value="HpcH_HpaI"/>
    <property type="match status" value="1"/>
</dbReference>
<evidence type="ECO:0000313" key="6">
    <source>
        <dbReference type="EMBL" id="KAB1142534.1"/>
    </source>
</evidence>
<dbReference type="InterPro" id="IPR005000">
    <property type="entry name" value="Aldolase/citrate-lyase_domain"/>
</dbReference>
<accession>A0A6H9UUE1</accession>
<organism evidence="6 7">
    <name type="scientific">Streptomyces luteolifulvus</name>
    <dbReference type="NCBI Taxonomy" id="2615112"/>
    <lineage>
        <taxon>Bacteria</taxon>
        <taxon>Bacillati</taxon>
        <taxon>Actinomycetota</taxon>
        <taxon>Actinomycetes</taxon>
        <taxon>Kitasatosporales</taxon>
        <taxon>Streptomycetaceae</taxon>
        <taxon>Streptomyces</taxon>
    </lineage>
</organism>
<evidence type="ECO:0000256" key="2">
    <source>
        <dbReference type="ARBA" id="ARBA00022723"/>
    </source>
</evidence>
<reference evidence="6 7" key="1">
    <citation type="submission" date="2019-09" db="EMBL/GenBank/DDBJ databases">
        <title>Screening of Novel Bioactive Compounds from Soil-Associated.</title>
        <authorList>
            <person name="Zhao S."/>
        </authorList>
    </citation>
    <scope>NUCLEOTIDE SEQUENCE [LARGE SCALE GENOMIC DNA]</scope>
    <source>
        <strain evidence="6 7">HIT-DPA4</strain>
    </source>
</reference>
<proteinExistence type="inferred from homology"/>
<feature type="region of interest" description="Disordered" evidence="4">
    <location>
        <begin position="1"/>
        <end position="68"/>
    </location>
</feature>
<sequence>MDGTDEPVARRRARPGQQSLDDADPADRRAHHPFRVRGPAHAHRRLRPATRGLPHEGVGAQRRRLSRSPAVTGDELPRLGAWVKLPAPESVELLALAGLDFAVIDAEHGAIDIRTMATMIAMARGCGIAPFVRVPGTAPRDVQVPLDAGAAGLFVPQIDSVAQAHEAVRAVRFPPLGERGASTSGRAGQWGRTPLSDYLRSGNNDVRLVVQAESVTALSAIGEIGAVPGIDAVFIGPMDLAVSGQFQEGSPEMADLITEAEQSCADHCTPLGTVASGDAAELLQRRGYDFLVLGADTTILRQGAHALVNSARAATLGARR</sequence>
<evidence type="ECO:0000313" key="7">
    <source>
        <dbReference type="Proteomes" id="UP000442707"/>
    </source>
</evidence>
<evidence type="ECO:0000256" key="3">
    <source>
        <dbReference type="ARBA" id="ARBA00023239"/>
    </source>
</evidence>
<evidence type="ECO:0000256" key="1">
    <source>
        <dbReference type="ARBA" id="ARBA00005568"/>
    </source>
</evidence>
<gene>
    <name evidence="6" type="ORF">F7R91_28965</name>
</gene>
<dbReference type="SUPFAM" id="SSF51621">
    <property type="entry name" value="Phosphoenolpyruvate/pyruvate domain"/>
    <property type="match status" value="1"/>
</dbReference>
<comment type="caution">
    <text evidence="6">The sequence shown here is derived from an EMBL/GenBank/DDBJ whole genome shotgun (WGS) entry which is preliminary data.</text>
</comment>